<sequence>MGRKVMTVAVQSESEVVRMSVLPKSKERRSLLSALETIQLMLSFGMFTIALIKLIVDLLKNDKKK</sequence>
<keyword evidence="1" id="KW-1133">Transmembrane helix</keyword>
<evidence type="ECO:0000256" key="1">
    <source>
        <dbReference type="SAM" id="Phobius"/>
    </source>
</evidence>
<protein>
    <recommendedName>
        <fullName evidence="4">Holin-like toxin</fullName>
    </recommendedName>
</protein>
<gene>
    <name evidence="2" type="ORF">D358_01130</name>
</gene>
<proteinExistence type="predicted"/>
<name>A0ABC9TPA2_ENTFL</name>
<feature type="transmembrane region" description="Helical" evidence="1">
    <location>
        <begin position="38"/>
        <end position="56"/>
    </location>
</feature>
<accession>A0ABC9TPA2</accession>
<keyword evidence="1" id="KW-0472">Membrane</keyword>
<dbReference type="EMBL" id="ATIR01000030">
    <property type="protein sequence ID" value="EPI09639.1"/>
    <property type="molecule type" value="Genomic_DNA"/>
</dbReference>
<evidence type="ECO:0008006" key="4">
    <source>
        <dbReference type="Google" id="ProtNLM"/>
    </source>
</evidence>
<dbReference type="NCBIfam" id="NF041589">
    <property type="entry name" value="PepG1"/>
    <property type="match status" value="1"/>
</dbReference>
<comment type="caution">
    <text evidence="2">The sequence shown here is derived from an EMBL/GenBank/DDBJ whole genome shotgun (WGS) entry which is preliminary data.</text>
</comment>
<dbReference type="Proteomes" id="UP000015750">
    <property type="component" value="Unassembled WGS sequence"/>
</dbReference>
<organism evidence="2 3">
    <name type="scientific">Enterococcus faecalis RP2S-4</name>
    <dbReference type="NCBI Taxonomy" id="1244145"/>
    <lineage>
        <taxon>Bacteria</taxon>
        <taxon>Bacillati</taxon>
        <taxon>Bacillota</taxon>
        <taxon>Bacilli</taxon>
        <taxon>Lactobacillales</taxon>
        <taxon>Enterococcaceae</taxon>
        <taxon>Enterococcus</taxon>
    </lineage>
</organism>
<evidence type="ECO:0000313" key="2">
    <source>
        <dbReference type="EMBL" id="EPI09639.1"/>
    </source>
</evidence>
<evidence type="ECO:0000313" key="3">
    <source>
        <dbReference type="Proteomes" id="UP000015750"/>
    </source>
</evidence>
<reference evidence="2 3" key="1">
    <citation type="submission" date="2013-06" db="EMBL/GenBank/DDBJ databases">
        <authorList>
            <person name="Weinstock G."/>
            <person name="Sodergren E."/>
            <person name="Lobos E.A."/>
            <person name="Fulton L."/>
            <person name="Fulton R."/>
            <person name="Courtney L."/>
            <person name="Fronick C."/>
            <person name="O'Laughlin M."/>
            <person name="Godfrey J."/>
            <person name="Wilson R.M."/>
            <person name="Miner T."/>
            <person name="Farmer C."/>
            <person name="Delehaunty K."/>
            <person name="Cordes M."/>
            <person name="Minx P."/>
            <person name="Tomlinson C."/>
            <person name="Chen J."/>
            <person name="Wollam A."/>
            <person name="Pepin K.H."/>
            <person name="Bhonagiri V."/>
            <person name="Zhang X."/>
            <person name="Warren W."/>
            <person name="Mitreva M."/>
            <person name="Mardis E.R."/>
            <person name="Wilson R.K."/>
        </authorList>
    </citation>
    <scope>NUCLEOTIDE SEQUENCE [LARGE SCALE GENOMIC DNA]</scope>
    <source>
        <strain evidence="2 3">RP2S-4</strain>
    </source>
</reference>
<dbReference type="InterPro" id="IPR031616">
    <property type="entry name" value="BsrE-like"/>
</dbReference>
<dbReference type="AlphaFoldDB" id="A0ABC9TPA2"/>
<keyword evidence="1" id="KW-0812">Transmembrane</keyword>
<dbReference type="Pfam" id="PF16935">
    <property type="entry name" value="Hol_Tox"/>
    <property type="match status" value="1"/>
</dbReference>